<feature type="region of interest" description="Disordered" evidence="1">
    <location>
        <begin position="1"/>
        <end position="51"/>
    </location>
</feature>
<organism evidence="2 3">
    <name type="scientific">Paramecium pentaurelia</name>
    <dbReference type="NCBI Taxonomy" id="43138"/>
    <lineage>
        <taxon>Eukaryota</taxon>
        <taxon>Sar</taxon>
        <taxon>Alveolata</taxon>
        <taxon>Ciliophora</taxon>
        <taxon>Intramacronucleata</taxon>
        <taxon>Oligohymenophorea</taxon>
        <taxon>Peniculida</taxon>
        <taxon>Parameciidae</taxon>
        <taxon>Paramecium</taxon>
    </lineage>
</organism>
<evidence type="ECO:0000313" key="2">
    <source>
        <dbReference type="EMBL" id="CAD8136324.1"/>
    </source>
</evidence>
<accession>A0A8S1SBT8</accession>
<dbReference type="EMBL" id="CAJJDO010000005">
    <property type="protein sequence ID" value="CAD8136324.1"/>
    <property type="molecule type" value="Genomic_DNA"/>
</dbReference>
<name>A0A8S1SBT8_9CILI</name>
<evidence type="ECO:0000313" key="3">
    <source>
        <dbReference type="Proteomes" id="UP000689195"/>
    </source>
</evidence>
<reference evidence="2" key="1">
    <citation type="submission" date="2021-01" db="EMBL/GenBank/DDBJ databases">
        <authorList>
            <consortium name="Genoscope - CEA"/>
            <person name="William W."/>
        </authorList>
    </citation>
    <scope>NUCLEOTIDE SEQUENCE</scope>
</reference>
<protein>
    <submittedName>
        <fullName evidence="2">Uncharacterized protein</fullName>
    </submittedName>
</protein>
<feature type="compositionally biased region" description="Low complexity" evidence="1">
    <location>
        <begin position="35"/>
        <end position="46"/>
    </location>
</feature>
<dbReference type="AlphaFoldDB" id="A0A8S1SBT8"/>
<comment type="caution">
    <text evidence="2">The sequence shown here is derived from an EMBL/GenBank/DDBJ whole genome shotgun (WGS) entry which is preliminary data.</text>
</comment>
<dbReference type="Proteomes" id="UP000689195">
    <property type="component" value="Unassembled WGS sequence"/>
</dbReference>
<keyword evidence="3" id="KW-1185">Reference proteome</keyword>
<proteinExistence type="predicted"/>
<feature type="compositionally biased region" description="Acidic residues" evidence="1">
    <location>
        <begin position="24"/>
        <end position="34"/>
    </location>
</feature>
<feature type="compositionally biased region" description="Basic and acidic residues" evidence="1">
    <location>
        <begin position="13"/>
        <end position="23"/>
    </location>
</feature>
<gene>
    <name evidence="2" type="ORF">PPENT_87.1.T0050093</name>
</gene>
<sequence>MEEEDVKGKGKKDKQYKQNQQKDEESDSEEDEDNNQQQDKQQTTQNPFRQKLNEILKSKDMFQKGQLKWIMMIFFYYFVL</sequence>
<evidence type="ECO:0000256" key="1">
    <source>
        <dbReference type="SAM" id="MobiDB-lite"/>
    </source>
</evidence>